<dbReference type="PANTHER" id="PTHR12243:SF67">
    <property type="entry name" value="COREPRESSOR OF PANGOLIN, ISOFORM A-RELATED"/>
    <property type="match status" value="1"/>
</dbReference>
<dbReference type="InterPro" id="IPR039353">
    <property type="entry name" value="TF_Adf1"/>
</dbReference>
<evidence type="ECO:0008006" key="6">
    <source>
        <dbReference type="Google" id="ProtNLM"/>
    </source>
</evidence>
<evidence type="ECO:0000259" key="2">
    <source>
        <dbReference type="PROSITE" id="PS51029"/>
    </source>
</evidence>
<dbReference type="GO" id="GO:0003677">
    <property type="term" value="F:DNA binding"/>
    <property type="evidence" value="ECO:0007669"/>
    <property type="project" value="InterPro"/>
</dbReference>
<dbReference type="Pfam" id="PF10545">
    <property type="entry name" value="MADF_DNA_bdg"/>
    <property type="match status" value="1"/>
</dbReference>
<feature type="domain" description="BESS" evidence="3">
    <location>
        <begin position="188"/>
        <end position="227"/>
    </location>
</feature>
<sequence length="232" mass="27443">MDDEQLIEAVQRRRAIYDKNHPKHRNRDTLRMLWSECAAELDTVEVERIKRRWGYLRDYFLKQLRDIKAAPPGAAKKRKWPLFNSLTFLIPHEHYDTLGNFHGESQSLHSESKSSEEEMLVQEMHVDDKTLALQEVRGCTLMIKLWLFRRPFTVSMSCRPSKRRVPEEPSQYDLEVLSSSCNKEHDPCDDDDHFFKSLKPMLQQLDPLQKLEFRTEVQKLLMQLLRPSSSTS</sequence>
<accession>A0AAE1UDU0</accession>
<dbReference type="GO" id="GO:0005634">
    <property type="term" value="C:nucleus"/>
    <property type="evidence" value="ECO:0007669"/>
    <property type="project" value="UniProtKB-SubCell"/>
</dbReference>
<comment type="caution">
    <text evidence="4">The sequence shown here is derived from an EMBL/GenBank/DDBJ whole genome shotgun (WGS) entry which is preliminary data.</text>
</comment>
<dbReference type="PANTHER" id="PTHR12243">
    <property type="entry name" value="MADF DOMAIN TRANSCRIPTION FACTOR"/>
    <property type="match status" value="1"/>
</dbReference>
<keyword evidence="1" id="KW-0539">Nucleus</keyword>
<evidence type="ECO:0000313" key="4">
    <source>
        <dbReference type="EMBL" id="KAK4315019.1"/>
    </source>
</evidence>
<dbReference type="AlphaFoldDB" id="A0AAE1UDU0"/>
<organism evidence="4 5">
    <name type="scientific">Petrolisthes manimaculis</name>
    <dbReference type="NCBI Taxonomy" id="1843537"/>
    <lineage>
        <taxon>Eukaryota</taxon>
        <taxon>Metazoa</taxon>
        <taxon>Ecdysozoa</taxon>
        <taxon>Arthropoda</taxon>
        <taxon>Crustacea</taxon>
        <taxon>Multicrustacea</taxon>
        <taxon>Malacostraca</taxon>
        <taxon>Eumalacostraca</taxon>
        <taxon>Eucarida</taxon>
        <taxon>Decapoda</taxon>
        <taxon>Pleocyemata</taxon>
        <taxon>Anomura</taxon>
        <taxon>Galatheoidea</taxon>
        <taxon>Porcellanidae</taxon>
        <taxon>Petrolisthes</taxon>
    </lineage>
</organism>
<evidence type="ECO:0000313" key="5">
    <source>
        <dbReference type="Proteomes" id="UP001292094"/>
    </source>
</evidence>
<dbReference type="InterPro" id="IPR004210">
    <property type="entry name" value="BESS_motif"/>
</dbReference>
<reference evidence="4" key="1">
    <citation type="submission" date="2023-11" db="EMBL/GenBank/DDBJ databases">
        <title>Genome assemblies of two species of porcelain crab, Petrolisthes cinctipes and Petrolisthes manimaculis (Anomura: Porcellanidae).</title>
        <authorList>
            <person name="Angst P."/>
        </authorList>
    </citation>
    <scope>NUCLEOTIDE SEQUENCE</scope>
    <source>
        <strain evidence="4">PB745_02</strain>
        <tissue evidence="4">Gill</tissue>
    </source>
</reference>
<evidence type="ECO:0000256" key="1">
    <source>
        <dbReference type="PROSITE-ProRule" id="PRU00371"/>
    </source>
</evidence>
<keyword evidence="5" id="KW-1185">Reference proteome</keyword>
<dbReference type="EMBL" id="JAWZYT010001160">
    <property type="protein sequence ID" value="KAK4315019.1"/>
    <property type="molecule type" value="Genomic_DNA"/>
</dbReference>
<protein>
    <recommendedName>
        <fullName evidence="6">MADF domain-containing protein</fullName>
    </recommendedName>
</protein>
<name>A0AAE1UDU0_9EUCA</name>
<dbReference type="InterPro" id="IPR006578">
    <property type="entry name" value="MADF-dom"/>
</dbReference>
<dbReference type="Proteomes" id="UP001292094">
    <property type="component" value="Unassembled WGS sequence"/>
</dbReference>
<feature type="domain" description="MADF" evidence="2">
    <location>
        <begin position="5"/>
        <end position="94"/>
    </location>
</feature>
<dbReference type="Pfam" id="PF02944">
    <property type="entry name" value="BESS"/>
    <property type="match status" value="1"/>
</dbReference>
<gene>
    <name evidence="4" type="ORF">Pmani_013723</name>
</gene>
<dbReference type="PROSITE" id="PS51031">
    <property type="entry name" value="BESS"/>
    <property type="match status" value="1"/>
</dbReference>
<proteinExistence type="predicted"/>
<comment type="subcellular location">
    <subcellularLocation>
        <location evidence="1">Nucleus</location>
    </subcellularLocation>
</comment>
<evidence type="ECO:0000259" key="3">
    <source>
        <dbReference type="PROSITE" id="PS51031"/>
    </source>
</evidence>
<dbReference type="SMART" id="SM00595">
    <property type="entry name" value="MADF"/>
    <property type="match status" value="1"/>
</dbReference>
<dbReference type="PROSITE" id="PS51029">
    <property type="entry name" value="MADF"/>
    <property type="match status" value="1"/>
</dbReference>